<dbReference type="OrthoDB" id="153904at2"/>
<accession>A0A4V3ETK3</accession>
<dbReference type="InterPro" id="IPR036676">
    <property type="entry name" value="PurM-like_C_sf"/>
</dbReference>
<comment type="caution">
    <text evidence="4">The sequence shown here is derived from an EMBL/GenBank/DDBJ whole genome shotgun (WGS) entry which is preliminary data.</text>
</comment>
<dbReference type="InterPro" id="IPR010918">
    <property type="entry name" value="PurM-like_C_dom"/>
</dbReference>
<comment type="similarity">
    <text evidence="1">Belongs to the HypE family.</text>
</comment>
<evidence type="ECO:0000259" key="3">
    <source>
        <dbReference type="Pfam" id="PF02769"/>
    </source>
</evidence>
<dbReference type="SUPFAM" id="SSF56042">
    <property type="entry name" value="PurM C-terminal domain-like"/>
    <property type="match status" value="1"/>
</dbReference>
<dbReference type="InterPro" id="IPR016188">
    <property type="entry name" value="PurM-like_N"/>
</dbReference>
<evidence type="ECO:0000313" key="5">
    <source>
        <dbReference type="Proteomes" id="UP000295325"/>
    </source>
</evidence>
<dbReference type="AlphaFoldDB" id="A0A4V3ETK3"/>
<keyword evidence="5" id="KW-1185">Reference proteome</keyword>
<dbReference type="SUPFAM" id="SSF55326">
    <property type="entry name" value="PurM N-terminal domain-like"/>
    <property type="match status" value="1"/>
</dbReference>
<evidence type="ECO:0000259" key="2">
    <source>
        <dbReference type="Pfam" id="PF00586"/>
    </source>
</evidence>
<evidence type="ECO:0000256" key="1">
    <source>
        <dbReference type="ARBA" id="ARBA00006243"/>
    </source>
</evidence>
<reference evidence="4 5" key="1">
    <citation type="submission" date="2019-03" db="EMBL/GenBank/DDBJ databases">
        <title>Genomic Encyclopedia of Type Strains, Phase IV (KMG-IV): sequencing the most valuable type-strain genomes for metagenomic binning, comparative biology and taxonomic classification.</title>
        <authorList>
            <person name="Goeker M."/>
        </authorList>
    </citation>
    <scope>NUCLEOTIDE SEQUENCE [LARGE SCALE GENOMIC DNA]</scope>
    <source>
        <strain evidence="4 5">DSM 24455</strain>
    </source>
</reference>
<dbReference type="Gene3D" id="3.30.1330.10">
    <property type="entry name" value="PurM-like, N-terminal domain"/>
    <property type="match status" value="1"/>
</dbReference>
<dbReference type="EMBL" id="SOAZ01000011">
    <property type="protein sequence ID" value="TDT58418.1"/>
    <property type="molecule type" value="Genomic_DNA"/>
</dbReference>
<feature type="domain" description="PurM-like C-terminal" evidence="3">
    <location>
        <begin position="151"/>
        <end position="305"/>
    </location>
</feature>
<organism evidence="4 5">
    <name type="scientific">Fonticella tunisiensis</name>
    <dbReference type="NCBI Taxonomy" id="1096341"/>
    <lineage>
        <taxon>Bacteria</taxon>
        <taxon>Bacillati</taxon>
        <taxon>Bacillota</taxon>
        <taxon>Clostridia</taxon>
        <taxon>Eubacteriales</taxon>
        <taxon>Clostridiaceae</taxon>
        <taxon>Fonticella</taxon>
    </lineage>
</organism>
<proteinExistence type="inferred from homology"/>
<dbReference type="PIRSF" id="PIRSF005644">
    <property type="entry name" value="Hdrgns_mtr_HypE"/>
    <property type="match status" value="1"/>
</dbReference>
<dbReference type="GO" id="GO:0051604">
    <property type="term" value="P:protein maturation"/>
    <property type="evidence" value="ECO:0007669"/>
    <property type="project" value="TreeGrafter"/>
</dbReference>
<name>A0A4V3ETK3_9CLOT</name>
<dbReference type="Proteomes" id="UP000295325">
    <property type="component" value="Unassembled WGS sequence"/>
</dbReference>
<dbReference type="Gene3D" id="3.90.650.10">
    <property type="entry name" value="PurM-like C-terminal domain"/>
    <property type="match status" value="1"/>
</dbReference>
<dbReference type="PANTHER" id="PTHR30303">
    <property type="entry name" value="HYDROGENASE ISOENZYMES FORMATION PROTEIN HYPE"/>
    <property type="match status" value="1"/>
</dbReference>
<dbReference type="RefSeq" id="WP_133628218.1">
    <property type="nucleotide sequence ID" value="NZ_SOAZ01000011.1"/>
</dbReference>
<gene>
    <name evidence="4" type="ORF">EDD71_11153</name>
</gene>
<dbReference type="Pfam" id="PF02769">
    <property type="entry name" value="AIRS_C"/>
    <property type="match status" value="1"/>
</dbReference>
<protein>
    <submittedName>
        <fullName evidence="4">Hydrogenase maturation factor</fullName>
    </submittedName>
</protein>
<dbReference type="InterPro" id="IPR011854">
    <property type="entry name" value="HypE"/>
</dbReference>
<dbReference type="CDD" id="cd06061">
    <property type="entry name" value="PurM-like1"/>
    <property type="match status" value="1"/>
</dbReference>
<dbReference type="PANTHER" id="PTHR30303:SF4">
    <property type="entry name" value="HYDROGENASE EXPRESSION_FORMATION PROTEIN HYPE"/>
    <property type="match status" value="1"/>
</dbReference>
<evidence type="ECO:0000313" key="4">
    <source>
        <dbReference type="EMBL" id="TDT58418.1"/>
    </source>
</evidence>
<sequence length="326" mass="34705">MQIGKLSNEVLREVIISGIDKKNEDIIVGPGVGEDCSVVEFGDEVCVLTTDPITAASNNAGTIGVHICCNDIASAGVRPLGILVTILAPPSAALEDIKRIMEEINEVCRELSVDVIGGHTEVTDAVNRIVLSITAIGKGKRDGFVTTGGAQDGDDIVVTGYAGLEGTAIIAKDYYDSLKDRLDGKLLLRAQNMLKSISVVKTGLLAADYGVHAMHDATEGGVLGAIWEMAEASRKGVYIYKEKLPVKDETIRICRELGLNPYRLISSGSMIIACSDGEGLCRFLGENGIDARVVGKFTDGKRIIATSQGEEEIAPPEADEIYRVKV</sequence>
<dbReference type="InterPro" id="IPR036921">
    <property type="entry name" value="PurM-like_N_sf"/>
</dbReference>
<dbReference type="Pfam" id="PF00586">
    <property type="entry name" value="AIRS"/>
    <property type="match status" value="1"/>
</dbReference>
<feature type="domain" description="PurM-like N-terminal" evidence="2">
    <location>
        <begin position="33"/>
        <end position="137"/>
    </location>
</feature>